<feature type="signal peptide" evidence="1">
    <location>
        <begin position="1"/>
        <end position="24"/>
    </location>
</feature>
<gene>
    <name evidence="2" type="ORF">FDA94_18270</name>
</gene>
<dbReference type="InterPro" id="IPR011050">
    <property type="entry name" value="Pectin_lyase_fold/virulence"/>
</dbReference>
<dbReference type="RefSeq" id="WP_137248267.1">
    <property type="nucleotide sequence ID" value="NZ_SZQA01000016.1"/>
</dbReference>
<dbReference type="AlphaFoldDB" id="A0A4U3MGI8"/>
<accession>A0A4U3MGI8</accession>
<dbReference type="OrthoDB" id="3403180at2"/>
<evidence type="ECO:0000313" key="3">
    <source>
        <dbReference type="Proteomes" id="UP000308705"/>
    </source>
</evidence>
<sequence>MRLLVNAAIAAGVAVTAAQTPAAAAPNPINTIKVPCSISALHNSITAANANTAVLKLAPSCSYNLTSPLPTITGRVTLKGLNSSIKRASTAGPFRVLDVALTGDLTVEDVFVMNGLLGIGDGAGIRNAGKLHLRRVTVAGNFAQLGNGAGLYNSGRATVRNSIFTTNLALAGTGAGIHNNGDLHLIDSTVAGNALNAQGAGIFTATGRTSKVVRSVVNGNLSASQTGAGIASAGTTSLDNTWVRLNKSIGAGGGVLVLPGGVVTLHRTGVRDNNPDNCFPANAVQGCVN</sequence>
<evidence type="ECO:0000313" key="2">
    <source>
        <dbReference type="EMBL" id="TKK87434.1"/>
    </source>
</evidence>
<organism evidence="2 3">
    <name type="scientific">Herbidospora galbida</name>
    <dbReference type="NCBI Taxonomy" id="2575442"/>
    <lineage>
        <taxon>Bacteria</taxon>
        <taxon>Bacillati</taxon>
        <taxon>Actinomycetota</taxon>
        <taxon>Actinomycetes</taxon>
        <taxon>Streptosporangiales</taxon>
        <taxon>Streptosporangiaceae</taxon>
        <taxon>Herbidospora</taxon>
    </lineage>
</organism>
<keyword evidence="3" id="KW-1185">Reference proteome</keyword>
<dbReference type="Proteomes" id="UP000308705">
    <property type="component" value="Unassembled WGS sequence"/>
</dbReference>
<feature type="chain" id="PRO_5020752796" description="Right-handed parallel beta-helix repeat-containing protein" evidence="1">
    <location>
        <begin position="25"/>
        <end position="289"/>
    </location>
</feature>
<name>A0A4U3MGI8_9ACTN</name>
<evidence type="ECO:0008006" key="4">
    <source>
        <dbReference type="Google" id="ProtNLM"/>
    </source>
</evidence>
<evidence type="ECO:0000256" key="1">
    <source>
        <dbReference type="SAM" id="SignalP"/>
    </source>
</evidence>
<reference evidence="2 3" key="1">
    <citation type="submission" date="2019-04" db="EMBL/GenBank/DDBJ databases">
        <title>Herbidospora sp. NEAU-GS14.nov., a novel actinomycete isolated from soil.</title>
        <authorList>
            <person name="Han L."/>
        </authorList>
    </citation>
    <scope>NUCLEOTIDE SEQUENCE [LARGE SCALE GENOMIC DNA]</scope>
    <source>
        <strain evidence="2 3">NEAU-GS14</strain>
    </source>
</reference>
<dbReference type="SUPFAM" id="SSF51126">
    <property type="entry name" value="Pectin lyase-like"/>
    <property type="match status" value="1"/>
</dbReference>
<keyword evidence="1" id="KW-0732">Signal</keyword>
<dbReference type="EMBL" id="SZQA01000016">
    <property type="protein sequence ID" value="TKK87434.1"/>
    <property type="molecule type" value="Genomic_DNA"/>
</dbReference>
<protein>
    <recommendedName>
        <fullName evidence="4">Right-handed parallel beta-helix repeat-containing protein</fullName>
    </recommendedName>
</protein>
<comment type="caution">
    <text evidence="2">The sequence shown here is derived from an EMBL/GenBank/DDBJ whole genome shotgun (WGS) entry which is preliminary data.</text>
</comment>
<proteinExistence type="predicted"/>